<dbReference type="OrthoDB" id="163438at2759"/>
<protein>
    <recommendedName>
        <fullName evidence="3">NACHT domain-containing protein</fullName>
    </recommendedName>
</protein>
<keyword evidence="2" id="KW-1185">Reference proteome</keyword>
<evidence type="ECO:0008006" key="3">
    <source>
        <dbReference type="Google" id="ProtNLM"/>
    </source>
</evidence>
<accession>A0A067T076</accession>
<dbReference type="AlphaFoldDB" id="A0A067T076"/>
<gene>
    <name evidence="1" type="ORF">GALMADRAFT_140343</name>
</gene>
<name>A0A067T076_GALM3</name>
<dbReference type="Proteomes" id="UP000027222">
    <property type="component" value="Unassembled WGS sequence"/>
</dbReference>
<dbReference type="EMBL" id="KL142380">
    <property type="protein sequence ID" value="KDR75732.1"/>
    <property type="molecule type" value="Genomic_DNA"/>
</dbReference>
<evidence type="ECO:0000313" key="1">
    <source>
        <dbReference type="EMBL" id="KDR75732.1"/>
    </source>
</evidence>
<evidence type="ECO:0000313" key="2">
    <source>
        <dbReference type="Proteomes" id="UP000027222"/>
    </source>
</evidence>
<organism evidence="1 2">
    <name type="scientific">Galerina marginata (strain CBS 339.88)</name>
    <dbReference type="NCBI Taxonomy" id="685588"/>
    <lineage>
        <taxon>Eukaryota</taxon>
        <taxon>Fungi</taxon>
        <taxon>Dikarya</taxon>
        <taxon>Basidiomycota</taxon>
        <taxon>Agaricomycotina</taxon>
        <taxon>Agaricomycetes</taxon>
        <taxon>Agaricomycetidae</taxon>
        <taxon>Agaricales</taxon>
        <taxon>Agaricineae</taxon>
        <taxon>Strophariaceae</taxon>
        <taxon>Galerina</taxon>
    </lineage>
</organism>
<reference evidence="2" key="1">
    <citation type="journal article" date="2014" name="Proc. Natl. Acad. Sci. U.S.A.">
        <title>Extensive sampling of basidiomycete genomes demonstrates inadequacy of the white-rot/brown-rot paradigm for wood decay fungi.</title>
        <authorList>
            <person name="Riley R."/>
            <person name="Salamov A.A."/>
            <person name="Brown D.W."/>
            <person name="Nagy L.G."/>
            <person name="Floudas D."/>
            <person name="Held B.W."/>
            <person name="Levasseur A."/>
            <person name="Lombard V."/>
            <person name="Morin E."/>
            <person name="Otillar R."/>
            <person name="Lindquist E.A."/>
            <person name="Sun H."/>
            <person name="LaButti K.M."/>
            <person name="Schmutz J."/>
            <person name="Jabbour D."/>
            <person name="Luo H."/>
            <person name="Baker S.E."/>
            <person name="Pisabarro A.G."/>
            <person name="Walton J.D."/>
            <person name="Blanchette R.A."/>
            <person name="Henrissat B."/>
            <person name="Martin F."/>
            <person name="Cullen D."/>
            <person name="Hibbett D.S."/>
            <person name="Grigoriev I.V."/>
        </authorList>
    </citation>
    <scope>NUCLEOTIDE SEQUENCE [LARGE SCALE GENOMIC DNA]</scope>
    <source>
        <strain evidence="2">CBS 339.88</strain>
    </source>
</reference>
<dbReference type="STRING" id="685588.A0A067T076"/>
<dbReference type="HOGENOM" id="CLU_1635515_0_0_1"/>
<proteinExistence type="predicted"/>
<sequence length="162" mass="18218">MNDDISLDQATKLFVDTIRVAAASTPTLPVAIIIDALDETDHRRLKVTADIFSRVLVDLPHNRKVFISSRVENIVRDSFTGLPRTHGIHLSARNSVADVTVFLEKNIDEIMTECHIDRPLWGHQRMRKLCSQASGLFIWAVTPLNISGPKSESQARNVSTWF</sequence>